<accession>A0ABD1JP10</accession>
<feature type="region of interest" description="Disordered" evidence="5">
    <location>
        <begin position="401"/>
        <end position="457"/>
    </location>
</feature>
<keyword evidence="8" id="KW-1185">Reference proteome</keyword>
<dbReference type="FunFam" id="3.30.40.10:FF:000084">
    <property type="entry name" value="Zinc finger, FYVE domain-containing 9b"/>
    <property type="match status" value="1"/>
</dbReference>
<evidence type="ECO:0000256" key="2">
    <source>
        <dbReference type="ARBA" id="ARBA00022771"/>
    </source>
</evidence>
<dbReference type="CDD" id="cd15729">
    <property type="entry name" value="FYVE_endofin"/>
    <property type="match status" value="1"/>
</dbReference>
<feature type="compositionally biased region" description="Low complexity" evidence="5">
    <location>
        <begin position="348"/>
        <end position="363"/>
    </location>
</feature>
<dbReference type="PANTHER" id="PTHR46319:SF1">
    <property type="entry name" value="ZINC FINGER FYVE DOMAIN-CONTAINING PROTEIN 16"/>
    <property type="match status" value="1"/>
</dbReference>
<feature type="domain" description="FYVE-type" evidence="6">
    <location>
        <begin position="692"/>
        <end position="750"/>
    </location>
</feature>
<protein>
    <recommendedName>
        <fullName evidence="6">FYVE-type domain-containing protein</fullName>
    </recommendedName>
</protein>
<evidence type="ECO:0000313" key="8">
    <source>
        <dbReference type="Proteomes" id="UP001591681"/>
    </source>
</evidence>
<organism evidence="7 8">
    <name type="scientific">Coilia grayii</name>
    <name type="common">Gray's grenadier anchovy</name>
    <dbReference type="NCBI Taxonomy" id="363190"/>
    <lineage>
        <taxon>Eukaryota</taxon>
        <taxon>Metazoa</taxon>
        <taxon>Chordata</taxon>
        <taxon>Craniata</taxon>
        <taxon>Vertebrata</taxon>
        <taxon>Euteleostomi</taxon>
        <taxon>Actinopterygii</taxon>
        <taxon>Neopterygii</taxon>
        <taxon>Teleostei</taxon>
        <taxon>Clupei</taxon>
        <taxon>Clupeiformes</taxon>
        <taxon>Clupeoidei</taxon>
        <taxon>Engraulidae</taxon>
        <taxon>Coilinae</taxon>
        <taxon>Coilia</taxon>
    </lineage>
</organism>
<feature type="compositionally biased region" description="Basic and acidic residues" evidence="5">
    <location>
        <begin position="877"/>
        <end position="891"/>
    </location>
</feature>
<name>A0ABD1JP10_9TELE</name>
<feature type="region of interest" description="Disordered" evidence="5">
    <location>
        <begin position="338"/>
        <end position="380"/>
    </location>
</feature>
<dbReference type="Gene3D" id="3.30.1360.220">
    <property type="entry name" value="Domain of unknown function (DUF3480), N-terminal subdomain"/>
    <property type="match status" value="1"/>
</dbReference>
<dbReference type="SMART" id="SM01421">
    <property type="entry name" value="DUF3480"/>
    <property type="match status" value="1"/>
</dbReference>
<comment type="caution">
    <text evidence="7">The sequence shown here is derived from an EMBL/GenBank/DDBJ whole genome shotgun (WGS) entry which is preliminary data.</text>
</comment>
<evidence type="ECO:0000256" key="3">
    <source>
        <dbReference type="ARBA" id="ARBA00022833"/>
    </source>
</evidence>
<gene>
    <name evidence="7" type="ORF">ACEWY4_016506</name>
</gene>
<feature type="compositionally biased region" description="Polar residues" evidence="5">
    <location>
        <begin position="545"/>
        <end position="558"/>
    </location>
</feature>
<dbReference type="FunFam" id="4.10.720.10:FF:000001">
    <property type="entry name" value="Zinc finger, FYVE domain-containing 9a"/>
    <property type="match status" value="1"/>
</dbReference>
<keyword evidence="3" id="KW-0862">Zinc</keyword>
<dbReference type="InterPro" id="IPR022557">
    <property type="entry name" value="SARA-like_C"/>
</dbReference>
<dbReference type="Pfam" id="PF01363">
    <property type="entry name" value="FYVE"/>
    <property type="match status" value="1"/>
</dbReference>
<dbReference type="InterPro" id="IPR037145">
    <property type="entry name" value="SARA_Smad-bd_sf"/>
</dbReference>
<feature type="region of interest" description="Disordered" evidence="5">
    <location>
        <begin position="491"/>
        <end position="690"/>
    </location>
</feature>
<dbReference type="SMART" id="SM00064">
    <property type="entry name" value="FYVE"/>
    <property type="match status" value="1"/>
</dbReference>
<feature type="region of interest" description="Disordered" evidence="5">
    <location>
        <begin position="834"/>
        <end position="894"/>
    </location>
</feature>
<evidence type="ECO:0000256" key="5">
    <source>
        <dbReference type="SAM" id="MobiDB-lite"/>
    </source>
</evidence>
<dbReference type="Gene3D" id="3.30.500.40">
    <property type="match status" value="1"/>
</dbReference>
<dbReference type="EMBL" id="JBHFQA010000014">
    <property type="protein sequence ID" value="KAL2087678.1"/>
    <property type="molecule type" value="Genomic_DNA"/>
</dbReference>
<dbReference type="InterPro" id="IPR017455">
    <property type="entry name" value="Znf_FYVE-rel"/>
</dbReference>
<dbReference type="Proteomes" id="UP001591681">
    <property type="component" value="Unassembled WGS sequence"/>
</dbReference>
<feature type="region of interest" description="Disordered" evidence="5">
    <location>
        <begin position="25"/>
        <end position="54"/>
    </location>
</feature>
<dbReference type="GO" id="GO:0008270">
    <property type="term" value="F:zinc ion binding"/>
    <property type="evidence" value="ECO:0007669"/>
    <property type="project" value="UniProtKB-KW"/>
</dbReference>
<feature type="compositionally biased region" description="Polar residues" evidence="5">
    <location>
        <begin position="595"/>
        <end position="605"/>
    </location>
</feature>
<dbReference type="Pfam" id="PF11409">
    <property type="entry name" value="SARA"/>
    <property type="match status" value="1"/>
</dbReference>
<dbReference type="InterPro" id="IPR000306">
    <property type="entry name" value="Znf_FYVE"/>
</dbReference>
<dbReference type="InterPro" id="IPR011011">
    <property type="entry name" value="Znf_FYVE_PHD"/>
</dbReference>
<dbReference type="Gene3D" id="3.30.40.10">
    <property type="entry name" value="Zinc/RING finger domain, C3HC4 (zinc finger)"/>
    <property type="match status" value="1"/>
</dbReference>
<dbReference type="PROSITE" id="PS50178">
    <property type="entry name" value="ZF_FYVE"/>
    <property type="match status" value="1"/>
</dbReference>
<evidence type="ECO:0000256" key="4">
    <source>
        <dbReference type="PROSITE-ProRule" id="PRU00091"/>
    </source>
</evidence>
<evidence type="ECO:0000256" key="1">
    <source>
        <dbReference type="ARBA" id="ARBA00022723"/>
    </source>
</evidence>
<dbReference type="Gene3D" id="4.10.720.10">
    <property type="entry name" value="Smad anchor for receptor activation, Smad-binding domain"/>
    <property type="match status" value="1"/>
</dbReference>
<reference evidence="7 8" key="1">
    <citation type="submission" date="2024-09" db="EMBL/GenBank/DDBJ databases">
        <title>A chromosome-level genome assembly of Gray's grenadier anchovy, Coilia grayii.</title>
        <authorList>
            <person name="Fu Z."/>
        </authorList>
    </citation>
    <scope>NUCLEOTIDE SEQUENCE [LARGE SCALE GENOMIC DNA]</scope>
    <source>
        <strain evidence="7">G4</strain>
        <tissue evidence="7">Muscle</tissue>
    </source>
</reference>
<keyword evidence="2 4" id="KW-0863">Zinc-finger</keyword>
<feature type="region of interest" description="Disordered" evidence="5">
    <location>
        <begin position="68"/>
        <end position="87"/>
    </location>
</feature>
<proteinExistence type="predicted"/>
<keyword evidence="1" id="KW-0479">Metal-binding</keyword>
<evidence type="ECO:0000313" key="7">
    <source>
        <dbReference type="EMBL" id="KAL2087678.1"/>
    </source>
</evidence>
<dbReference type="InterPro" id="IPR013083">
    <property type="entry name" value="Znf_RING/FYVE/PHD"/>
</dbReference>
<sequence length="1444" mass="155170">MDSFFKAAVCDLDKLLDDFELNTEDLDCKPATPSERPPPPPYPGASQCFVPAPPTVSNSLPDVNALHYCPATTPSNGSKNQRDQEAREKPLTGVDLLSSVNGRVNKSLAPPCPDRALKPVCDLVSDTSSAAVNSHDAFRELEEAEKQLEEELLVDFSSPVMALPSGGAHGPGMNLLSEGAQPGSDPANSLSLLDVILPAAVERVGDPQESLLPTSNPEPLVFDGVEVLHSHTLLDGTNCSTEQNKPPAKEEVIAQPVNHIGENGEEVGSVGDEVSAATDDDDSTPAEIQRLGDSCTEELENCAPVSPSAEAETSISCLPMAVSICSSLVTSREASEVEACEAQEKPEASTSSSSPSKAEPEQPLVQPPAQEVAASATQPNECVIVENPVSVEAVSPEAACPNSVTDRTAPVHVSSPATGEVPGGRLSPYEEMGCRSLPESSQSPPSDDGYGYQSELGFTNDYLPESEQAAMVTDEELDAFLKAQVSCRSEIPEDKAVDDGFSEMNGDMDVDTLMEGELRSCPPDSFASPESDQSFACMEEREDSNPSTPSQDSVSGTPDVSPAGCVPNATCNSTQQLYFGGARPKTLGQGLRSPPASQSQGSDLQEASAPGEPRENSIHIPPNTEAPSPQYEVPGSPYPTEERFESSLEYDELSEPPPYPGRTAGEGAPSPDQAGNPAEEGLGSRQPSWVPDSEAPTCMNCGQKFTFTKRRHHCRACGKVYCAVCCSRKCRLKYLDKEARVCVVCYDSIQRARALERMLSPTGPSPNPNVPSEYCSTIPPLQQARAAGTLNSPPPTVMVPVSVLKHPGNDGFPREQKHVWFADGILPNGEVADTTRLSVRPRRPSQESSPVTPDPPATPNSKALPPPKECEAEEEEQKGGEETPPAVERRAPTGPWDYTLLSGLTSCVSRDPCLVPDDPEGLPPLLIATGDDEGGDLLVEERPAACQILLLLEEGGPRPLTFVLNANLVVNVKLVTYGERRCWCLSSNGLRGVGQRELLFVLECLPEESSLPRDLFSLISSIYLDAQRGKFIEDLGNVTFTDSFLGTKDHGGVLFFLPSFQPMEGLAAPPEPFLCGVLLQKLEVPWAKVFPLRLLLRLGLEHNVYPCTLVSVRFRQPVFQETGHTIMNLLADLRNYQYSLPQVEGLRVHMELGNSCIHIPKARFHEMLKVVNSSNEHVISVGACFSTEADSHLVCVQNEEGSYQTKANSMLGKTRRVTGASFVVFNGALKASSGFIAKSSIVEDGLMVQIPPDSMGALRQALRDQADFQIPCGRADSSEARENVTIRWVDWNAPVNRGVTSPIDGRSLEGVSSVRIQQETMFETDGRTIVCTEVFYLLKNTDCPLGAVLSSCNQFQREMATAGCAALCPHLAVLMAAGINCLGLRISTDTDMVEYQAGSGGRPLPQRYMNELDGALIPAIHGGSSRVPQHALDMELVFYISHSL</sequence>
<evidence type="ECO:0000259" key="6">
    <source>
        <dbReference type="PROSITE" id="PS50178"/>
    </source>
</evidence>
<dbReference type="PANTHER" id="PTHR46319">
    <property type="entry name" value="ZINC FINGER FYVE DOMAIN-CONTAINING PROTEIN"/>
    <property type="match status" value="1"/>
</dbReference>
<dbReference type="Pfam" id="PF11979">
    <property type="entry name" value="SARA_C"/>
    <property type="match status" value="1"/>
</dbReference>
<dbReference type="SUPFAM" id="SSF57903">
    <property type="entry name" value="FYVE/PHD zinc finger"/>
    <property type="match status" value="1"/>
</dbReference>
<dbReference type="InterPro" id="IPR024608">
    <property type="entry name" value="SARA-like_SBD"/>
</dbReference>
<dbReference type="SMART" id="SM01422">
    <property type="entry name" value="SARA"/>
    <property type="match status" value="2"/>
</dbReference>